<protein>
    <submittedName>
        <fullName evidence="7">AI-2E family transporter</fullName>
    </submittedName>
</protein>
<dbReference type="Proteomes" id="UP001409291">
    <property type="component" value="Unassembled WGS sequence"/>
</dbReference>
<feature type="transmembrane region" description="Helical" evidence="6">
    <location>
        <begin position="12"/>
        <end position="28"/>
    </location>
</feature>
<evidence type="ECO:0000256" key="5">
    <source>
        <dbReference type="ARBA" id="ARBA00023136"/>
    </source>
</evidence>
<feature type="transmembrane region" description="Helical" evidence="6">
    <location>
        <begin position="257"/>
        <end position="278"/>
    </location>
</feature>
<evidence type="ECO:0000256" key="1">
    <source>
        <dbReference type="ARBA" id="ARBA00004141"/>
    </source>
</evidence>
<evidence type="ECO:0000256" key="4">
    <source>
        <dbReference type="ARBA" id="ARBA00022989"/>
    </source>
</evidence>
<evidence type="ECO:0000313" key="8">
    <source>
        <dbReference type="Proteomes" id="UP001409291"/>
    </source>
</evidence>
<feature type="transmembrane region" description="Helical" evidence="6">
    <location>
        <begin position="229"/>
        <end position="250"/>
    </location>
</feature>
<comment type="caution">
    <text evidence="7">The sequence shown here is derived from an EMBL/GenBank/DDBJ whole genome shotgun (WGS) entry which is preliminary data.</text>
</comment>
<feature type="transmembrane region" description="Helical" evidence="6">
    <location>
        <begin position="64"/>
        <end position="86"/>
    </location>
</feature>
<evidence type="ECO:0000313" key="7">
    <source>
        <dbReference type="EMBL" id="MEN5377576.1"/>
    </source>
</evidence>
<dbReference type="RefSeq" id="WP_132773075.1">
    <property type="nucleotide sequence ID" value="NZ_JAOQNK010000001.1"/>
</dbReference>
<gene>
    <name evidence="7" type="ORF">ABE541_09915</name>
</gene>
<feature type="transmembrane region" description="Helical" evidence="6">
    <location>
        <begin position="144"/>
        <end position="165"/>
    </location>
</feature>
<reference evidence="7 8" key="1">
    <citation type="submission" date="2024-04" db="EMBL/GenBank/DDBJ databases">
        <title>WGS of bacteria from Torrens River.</title>
        <authorList>
            <person name="Wyrsch E.R."/>
            <person name="Drigo B."/>
        </authorList>
    </citation>
    <scope>NUCLEOTIDE SEQUENCE [LARGE SCALE GENOMIC DNA]</scope>
    <source>
        <strain evidence="7 8">TWI391</strain>
    </source>
</reference>
<dbReference type="PANTHER" id="PTHR21716:SF4">
    <property type="entry name" value="TRANSMEMBRANE PROTEIN 245"/>
    <property type="match status" value="1"/>
</dbReference>
<feature type="transmembrane region" description="Helical" evidence="6">
    <location>
        <begin position="298"/>
        <end position="323"/>
    </location>
</feature>
<keyword evidence="3 6" id="KW-0812">Transmembrane</keyword>
<dbReference type="EMBL" id="JBDJNQ010000004">
    <property type="protein sequence ID" value="MEN5377576.1"/>
    <property type="molecule type" value="Genomic_DNA"/>
</dbReference>
<comment type="subcellular location">
    <subcellularLocation>
        <location evidence="1">Membrane</location>
        <topology evidence="1">Multi-pass membrane protein</topology>
    </subcellularLocation>
</comment>
<feature type="transmembrane region" description="Helical" evidence="6">
    <location>
        <begin position="202"/>
        <end position="223"/>
    </location>
</feature>
<keyword evidence="4 6" id="KW-1133">Transmembrane helix</keyword>
<accession>A0ABV0BS61</accession>
<keyword evidence="8" id="KW-1185">Reference proteome</keyword>
<evidence type="ECO:0000256" key="6">
    <source>
        <dbReference type="SAM" id="Phobius"/>
    </source>
</evidence>
<dbReference type="PANTHER" id="PTHR21716">
    <property type="entry name" value="TRANSMEMBRANE PROTEIN"/>
    <property type="match status" value="1"/>
</dbReference>
<sequence length="361" mass="40230">MKYKQINNNSINQIMLITIILLICILIFTNLSYYLPGFLGAITLYILFRNIYHTLTEKKKWGKSISSIFLISLSVIFIVFPLWGLINYLIPQLEQLIVNQKDLLSKFDSVKDYMHNKPVLKNIDLSDAAILNSLQKLAKYIPNVLNSVAETVVNIIVALFVLYFMQYYSKEMESTIQHAIPFSQQSKKELWNEISMMVRSNAIGIPILGICQGVVAGIGYWIFGVDSPILLGIITAVSTIIPVLGTMTVYVPTAIYLLAIGSTGNAIGLALYGFILIGGIDNVLRFTILRKLGDVPPLITVFGVLLGLNLFGMLGLIFGPLIISSVRVLLKVYNNEYGKGKPEIIESTSFTNYDNDNNIIT</sequence>
<comment type="similarity">
    <text evidence="2">Belongs to the autoinducer-2 exporter (AI-2E) (TC 2.A.86) family.</text>
</comment>
<dbReference type="Pfam" id="PF01594">
    <property type="entry name" value="AI-2E_transport"/>
    <property type="match status" value="1"/>
</dbReference>
<evidence type="ECO:0000256" key="3">
    <source>
        <dbReference type="ARBA" id="ARBA00022692"/>
    </source>
</evidence>
<feature type="transmembrane region" description="Helical" evidence="6">
    <location>
        <begin position="34"/>
        <end position="52"/>
    </location>
</feature>
<proteinExistence type="inferred from homology"/>
<name>A0ABV0BS61_9SPHI</name>
<evidence type="ECO:0000256" key="2">
    <source>
        <dbReference type="ARBA" id="ARBA00009773"/>
    </source>
</evidence>
<organism evidence="7 8">
    <name type="scientific">Sphingobacterium kitahiroshimense</name>
    <dbReference type="NCBI Taxonomy" id="470446"/>
    <lineage>
        <taxon>Bacteria</taxon>
        <taxon>Pseudomonadati</taxon>
        <taxon>Bacteroidota</taxon>
        <taxon>Sphingobacteriia</taxon>
        <taxon>Sphingobacteriales</taxon>
        <taxon>Sphingobacteriaceae</taxon>
        <taxon>Sphingobacterium</taxon>
    </lineage>
</organism>
<dbReference type="InterPro" id="IPR002549">
    <property type="entry name" value="AI-2E-like"/>
</dbReference>
<keyword evidence="5 6" id="KW-0472">Membrane</keyword>